<keyword evidence="2" id="KW-0596">Phosphopantetheine</keyword>
<keyword evidence="3" id="KW-0597">Phosphoprotein</keyword>
<dbReference type="RefSeq" id="WP_210221859.1">
    <property type="nucleotide sequence ID" value="NZ_CP072801.1"/>
</dbReference>
<dbReference type="InterPro" id="IPR015424">
    <property type="entry name" value="PyrdxlP-dep_Trfase"/>
</dbReference>
<evidence type="ECO:0000256" key="3">
    <source>
        <dbReference type="ARBA" id="ARBA00022553"/>
    </source>
</evidence>
<dbReference type="Gene3D" id="3.40.50.12780">
    <property type="entry name" value="N-terminal domain of ligase-like"/>
    <property type="match status" value="1"/>
</dbReference>
<reference evidence="7 8" key="1">
    <citation type="submission" date="2021-04" db="EMBL/GenBank/DDBJ databases">
        <title>Genomics, taxonomy and metabolism of representatives of sulfur bacteria of the genus Thiothrix: Thiothrix fructosivorans QT, Thiothrix unzii A1T and three new species, Thiothrix subterranea sp. nov., Thiothrix litoralis sp. nov. and 'Candidatus Thiothrix anitrata' sp. nov.</title>
        <authorList>
            <person name="Ravin N.V."/>
            <person name="Smolyakov D."/>
            <person name="Rudenko T.S."/>
            <person name="Mardanov A.V."/>
            <person name="Beletsky A.V."/>
            <person name="Markov N.D."/>
            <person name="Fomenkov A.I."/>
            <person name="Roberts R.J."/>
            <person name="Karnachuk O.V."/>
            <person name="Novikov A."/>
            <person name="Grabovich M.Y."/>
        </authorList>
    </citation>
    <scope>NUCLEOTIDE SEQUENCE [LARGE SCALE GENOMIC DNA]</scope>
    <source>
        <strain evidence="7 8">AS</strain>
    </source>
</reference>
<keyword evidence="8" id="KW-1185">Reference proteome</keyword>
<dbReference type="InterPro" id="IPR015421">
    <property type="entry name" value="PyrdxlP-dep_Trfase_major"/>
</dbReference>
<gene>
    <name evidence="7" type="ORF">J9253_15765</name>
</gene>
<dbReference type="GO" id="GO:0008483">
    <property type="term" value="F:transaminase activity"/>
    <property type="evidence" value="ECO:0007669"/>
    <property type="project" value="UniProtKB-KW"/>
</dbReference>
<dbReference type="InterPro" id="IPR045851">
    <property type="entry name" value="AMP-bd_C_sf"/>
</dbReference>
<keyword evidence="7" id="KW-0032">Aminotransferase</keyword>
<dbReference type="Pfam" id="PF00282">
    <property type="entry name" value="Pyridoxal_deC"/>
    <property type="match status" value="1"/>
</dbReference>
<dbReference type="Pfam" id="PF00501">
    <property type="entry name" value="AMP-binding"/>
    <property type="match status" value="2"/>
</dbReference>
<keyword evidence="5" id="KW-0456">Lyase</keyword>
<evidence type="ECO:0000313" key="8">
    <source>
        <dbReference type="Proteomes" id="UP000672039"/>
    </source>
</evidence>
<dbReference type="SUPFAM" id="SSF56801">
    <property type="entry name" value="Acetyl-CoA synthetase-like"/>
    <property type="match status" value="2"/>
</dbReference>
<dbReference type="InterPro" id="IPR015422">
    <property type="entry name" value="PyrdxlP-dep_Trfase_small"/>
</dbReference>
<protein>
    <submittedName>
        <fullName evidence="7">Aminotransferase class V-fold PLP-dependent enzyme</fullName>
    </submittedName>
</protein>
<dbReference type="InterPro" id="IPR042099">
    <property type="entry name" value="ANL_N_sf"/>
</dbReference>
<keyword evidence="7" id="KW-0808">Transferase</keyword>
<proteinExistence type="predicted"/>
<dbReference type="EMBL" id="CP072801">
    <property type="protein sequence ID" value="QTR45448.1"/>
    <property type="molecule type" value="Genomic_DNA"/>
</dbReference>
<dbReference type="PANTHER" id="PTHR44845">
    <property type="entry name" value="CARRIER DOMAIN-CONTAINING PROTEIN"/>
    <property type="match status" value="1"/>
</dbReference>
<keyword evidence="4" id="KW-0663">Pyridoxal phosphate</keyword>
<evidence type="ECO:0000259" key="6">
    <source>
        <dbReference type="Pfam" id="PF00501"/>
    </source>
</evidence>
<dbReference type="Gene3D" id="3.90.1150.10">
    <property type="entry name" value="Aspartate Aminotransferase, domain 1"/>
    <property type="match status" value="1"/>
</dbReference>
<feature type="domain" description="AMP-dependent synthetase/ligase" evidence="6">
    <location>
        <begin position="833"/>
        <end position="897"/>
    </location>
</feature>
<sequence length="1046" mass="115430">MPHEFQSLAQLFQQQVMLTPGQVALSDASADITYGELNAKANQIAHYLAECGIGSGQLVALYLERSVDWVVALLGVLKAGAAYVPLDSSTPVGRVSTILCDCQPSALITRKILCLDNPLPFPGRIDLDTDWPLISQQPACNPDNAVSVDSLLYVIYTSGLTGHPKAVRGIYQGILNRLHWTWNVYPFQAQEVACHRVSISAVDHLAEIFAPLLKGIPLVILADDEANDPEQLIRVLARKRITRLVVAPSLLKSMLCVRKELIFHLEHLKQVFCSGEALSKALAGLFYQRFKQARLINVYGATETSADASWYEVKRSDVDNVLAYFSKALDFGSEITAANVPVKELAAHFQQTRMAESPTQQASYFDWFHKEVLPYSIDTASPLYVGHMTSALPDFVHDVSKLISQMNQNLVKIETAKSAIFLEREALAMLHRCFYGLDDAFYAKYVQKVNTNLGLVTTGGTISNITALMIARNRALSQLTGRRDWQDQSIYSILAASGYKDLVLLGSKLMHYSMKKSASVLGLGMRNIVHVDFTPDGVLDTADLNRKLEQCKQDGLLVFAMVGIAGATETGHIDPLEQMADIAQAHGIYFHVDAAWGGSALFSEQYRPRFKGLERAQSVTFCAHKQLYLPQGISVCLFRDPEELQYGETTAAYQATPDSYDVGRFSIEGSRSAMALLVHASLQLIGRKGYEALFNASVDKALFFSRIVDAMDCFELLFEPPLNIVNYRYIPQAYRQKLDAGALSPADNRAINAINQQIQEMQFLRGSTFVSKTTLTNTRYGQDCPVVVFRVILANPLTTQADIHQVLEDQLGIAQAVCGDEISPMLGNGENLHGFSLADAFSAIATFKEEPGEPLVPIGKPLPNCQVYILDENRQPVPVGVIGEIYVGGVAVSPGYFHRLDEPHERFVPDPFARQPNATLFRTGDRGKWLDDGNIDYRGRNDDLVKIRGHRVELSEVEATLQEVSGIVHCATSVGDDGQGDKFLVAHLVLDACGDSADQLTTIKRLLSKALPDYMVPREYRILGEMPFTLGGKIDRQALTAPVYPL</sequence>
<accession>A0ABX7WSH7</accession>
<feature type="domain" description="AMP-dependent synthetase/ligase" evidence="6">
    <location>
        <begin position="12"/>
        <end position="312"/>
    </location>
</feature>
<organism evidence="7 8">
    <name type="scientific">Thiothrix litoralis</name>
    <dbReference type="NCBI Taxonomy" id="2891210"/>
    <lineage>
        <taxon>Bacteria</taxon>
        <taxon>Pseudomonadati</taxon>
        <taxon>Pseudomonadota</taxon>
        <taxon>Gammaproteobacteria</taxon>
        <taxon>Thiotrichales</taxon>
        <taxon>Thiotrichaceae</taxon>
        <taxon>Thiothrix</taxon>
    </lineage>
</organism>
<dbReference type="SUPFAM" id="SSF53383">
    <property type="entry name" value="PLP-dependent transferases"/>
    <property type="match status" value="1"/>
</dbReference>
<dbReference type="PANTHER" id="PTHR44845:SF6">
    <property type="entry name" value="BETA-ALANINE-ACTIVATING ENZYME"/>
    <property type="match status" value="1"/>
</dbReference>
<dbReference type="InterPro" id="IPR002129">
    <property type="entry name" value="PyrdxlP-dep_de-COase"/>
</dbReference>
<name>A0ABX7WSH7_9GAMM</name>
<comment type="cofactor">
    <cofactor evidence="1">
        <name>pyridoxal 5'-phosphate</name>
        <dbReference type="ChEBI" id="CHEBI:597326"/>
    </cofactor>
</comment>
<evidence type="ECO:0000256" key="2">
    <source>
        <dbReference type="ARBA" id="ARBA00022450"/>
    </source>
</evidence>
<evidence type="ECO:0000256" key="1">
    <source>
        <dbReference type="ARBA" id="ARBA00001933"/>
    </source>
</evidence>
<dbReference type="Gene3D" id="3.40.640.10">
    <property type="entry name" value="Type I PLP-dependent aspartate aminotransferase-like (Major domain)"/>
    <property type="match status" value="1"/>
</dbReference>
<evidence type="ECO:0000256" key="4">
    <source>
        <dbReference type="ARBA" id="ARBA00022898"/>
    </source>
</evidence>
<dbReference type="Gene3D" id="3.30.300.30">
    <property type="match status" value="1"/>
</dbReference>
<evidence type="ECO:0000313" key="7">
    <source>
        <dbReference type="EMBL" id="QTR45448.1"/>
    </source>
</evidence>
<dbReference type="Proteomes" id="UP000672039">
    <property type="component" value="Chromosome"/>
</dbReference>
<dbReference type="InterPro" id="IPR000873">
    <property type="entry name" value="AMP-dep_synth/lig_dom"/>
</dbReference>
<dbReference type="Gene3D" id="3.40.50.980">
    <property type="match status" value="2"/>
</dbReference>
<evidence type="ECO:0000256" key="5">
    <source>
        <dbReference type="ARBA" id="ARBA00023239"/>
    </source>
</evidence>